<dbReference type="RefSeq" id="WP_123269974.1">
    <property type="nucleotide sequence ID" value="NZ_RJJQ01000002.1"/>
</dbReference>
<dbReference type="InterPro" id="IPR036610">
    <property type="entry name" value="PEBP-like_sf"/>
</dbReference>
<protein>
    <submittedName>
        <fullName evidence="2">YbhB/YbcL family Raf kinase inhibitor-like protein</fullName>
    </submittedName>
</protein>
<dbReference type="NCBIfam" id="TIGR00481">
    <property type="entry name" value="YbhB/YbcL family Raf kinase inhibitor-like protein"/>
    <property type="match status" value="1"/>
</dbReference>
<organism evidence="2 3">
    <name type="scientific">Flexivirga caeni</name>
    <dbReference type="NCBI Taxonomy" id="2294115"/>
    <lineage>
        <taxon>Bacteria</taxon>
        <taxon>Bacillati</taxon>
        <taxon>Actinomycetota</taxon>
        <taxon>Actinomycetes</taxon>
        <taxon>Micrococcales</taxon>
        <taxon>Dermacoccaceae</taxon>
        <taxon>Flexivirga</taxon>
    </lineage>
</organism>
<dbReference type="OrthoDB" id="9797506at2"/>
<reference evidence="2 3" key="1">
    <citation type="submission" date="2018-11" db="EMBL/GenBank/DDBJ databases">
        <title>Draft genome of Simplicispira Flexivirga sp. BO-16.</title>
        <authorList>
            <person name="Im W.T."/>
        </authorList>
    </citation>
    <scope>NUCLEOTIDE SEQUENCE [LARGE SCALE GENOMIC DNA]</scope>
    <source>
        <strain evidence="2 3">BO-16</strain>
    </source>
</reference>
<comment type="similarity">
    <text evidence="1">Belongs to the UPF0098 family.</text>
</comment>
<dbReference type="PANTHER" id="PTHR30289:SF1">
    <property type="entry name" value="PEBP (PHOSPHATIDYLETHANOLAMINE-BINDING PROTEIN) FAMILY PROTEIN"/>
    <property type="match status" value="1"/>
</dbReference>
<dbReference type="CDD" id="cd00865">
    <property type="entry name" value="PEBP_bact_arch"/>
    <property type="match status" value="1"/>
</dbReference>
<evidence type="ECO:0000313" key="3">
    <source>
        <dbReference type="Proteomes" id="UP000271678"/>
    </source>
</evidence>
<gene>
    <name evidence="2" type="ORF">EFY87_02960</name>
</gene>
<sequence length="179" mass="18540">MDLERPEAPDPYSLLPRTAALTVTSESFADGDPLPDEQVFDDWGFSGGNTSPQLSWSGAPEGTTGYVVTCFDPDAPTPSGFWHWLLLGIPADVTSLPAGAGSGTDLPSGAFHVRNDFGNKAYGGAAPPAGDRPHRYMFAVHAVGADLGLDDSASPAVAAFTTGGNLLARGVITAMYQAK</sequence>
<proteinExistence type="inferred from homology"/>
<dbReference type="InterPro" id="IPR005247">
    <property type="entry name" value="YbhB_YbcL/LppC-like"/>
</dbReference>
<dbReference type="AlphaFoldDB" id="A0A3M9MGM7"/>
<evidence type="ECO:0000256" key="1">
    <source>
        <dbReference type="ARBA" id="ARBA00007120"/>
    </source>
</evidence>
<dbReference type="PANTHER" id="PTHR30289">
    <property type="entry name" value="UNCHARACTERIZED PROTEIN YBCL-RELATED"/>
    <property type="match status" value="1"/>
</dbReference>
<dbReference type="Gene3D" id="3.90.280.10">
    <property type="entry name" value="PEBP-like"/>
    <property type="match status" value="1"/>
</dbReference>
<keyword evidence="3" id="KW-1185">Reference proteome</keyword>
<dbReference type="InterPro" id="IPR008914">
    <property type="entry name" value="PEBP"/>
</dbReference>
<dbReference type="EMBL" id="RJJQ01000002">
    <property type="protein sequence ID" value="RNI24681.1"/>
    <property type="molecule type" value="Genomic_DNA"/>
</dbReference>
<accession>A0A3M9MGM7</accession>
<comment type="caution">
    <text evidence="2">The sequence shown here is derived from an EMBL/GenBank/DDBJ whole genome shotgun (WGS) entry which is preliminary data.</text>
</comment>
<evidence type="ECO:0000313" key="2">
    <source>
        <dbReference type="EMBL" id="RNI24681.1"/>
    </source>
</evidence>
<dbReference type="Pfam" id="PF01161">
    <property type="entry name" value="PBP"/>
    <property type="match status" value="1"/>
</dbReference>
<dbReference type="Proteomes" id="UP000271678">
    <property type="component" value="Unassembled WGS sequence"/>
</dbReference>
<dbReference type="SUPFAM" id="SSF49777">
    <property type="entry name" value="PEBP-like"/>
    <property type="match status" value="1"/>
</dbReference>
<name>A0A3M9MGM7_9MICO</name>